<dbReference type="EMBL" id="JACGCU010000043">
    <property type="protein sequence ID" value="MBA6061561.1"/>
    <property type="molecule type" value="Genomic_DNA"/>
</dbReference>
<dbReference type="Proteomes" id="UP001160152">
    <property type="component" value="Unassembled WGS sequence"/>
</dbReference>
<protein>
    <submittedName>
        <fullName evidence="1">Uncharacterized protein</fullName>
    </submittedName>
</protein>
<accession>A0A7W2JM85</accession>
<name>A0A7W2JM85_9PSED</name>
<sequence length="76" mass="7872">MDYSSMVESLDKILKEAAADCPREGGPAGQVFAGAGNHQCIRSHACATSPLVDGVTPLLQGMNARSNLSVAPMGRN</sequence>
<reference evidence="1 3" key="1">
    <citation type="submission" date="2020-07" db="EMBL/GenBank/DDBJ databases">
        <title>Diversity of carbapenemase encoding genes among Pseudomonas putida group clinical isolates in a tertiary Brazilian hospital.</title>
        <authorList>
            <person name="Alberto-Lei F."/>
            <person name="Nodari C.S."/>
            <person name="Streling A.P."/>
            <person name="Paulino J.T."/>
            <person name="Bessa-Neto F.O."/>
            <person name="Cayo R."/>
            <person name="Gales A.C."/>
        </authorList>
    </citation>
    <scope>NUCLEOTIDE SEQUENCE [LARGE SCALE GENOMIC DNA]</scope>
    <source>
        <strain evidence="1 3">14535</strain>
    </source>
</reference>
<proteinExistence type="predicted"/>
<reference evidence="2 4" key="2">
    <citation type="submission" date="2022-09" db="EMBL/GenBank/DDBJ databases">
        <title>Intensive care unit water sources are persistently colonized with multi-drug resistant bacteria and are the site of extensive horizontal gene transfer of antibiotic resistance genes.</title>
        <authorList>
            <person name="Diorio-Toth L."/>
        </authorList>
    </citation>
    <scope>NUCLEOTIDE SEQUENCE [LARGE SCALE GENOMIC DNA]</scope>
    <source>
        <strain evidence="2 4">GD03901</strain>
    </source>
</reference>
<comment type="caution">
    <text evidence="1">The sequence shown here is derived from an EMBL/GenBank/DDBJ whole genome shotgun (WGS) entry which is preliminary data.</text>
</comment>
<dbReference type="RefSeq" id="WP_125855064.1">
    <property type="nucleotide sequence ID" value="NZ_CP091311.1"/>
</dbReference>
<evidence type="ECO:0000313" key="4">
    <source>
        <dbReference type="Proteomes" id="UP001160152"/>
    </source>
</evidence>
<evidence type="ECO:0000313" key="3">
    <source>
        <dbReference type="Proteomes" id="UP000556620"/>
    </source>
</evidence>
<evidence type="ECO:0000313" key="1">
    <source>
        <dbReference type="EMBL" id="MBA6061561.1"/>
    </source>
</evidence>
<dbReference type="EMBL" id="JAOCBV010000001">
    <property type="protein sequence ID" value="MDH0757987.1"/>
    <property type="molecule type" value="Genomic_DNA"/>
</dbReference>
<organism evidence="1 3">
    <name type="scientific">Pseudomonas juntendi</name>
    <dbReference type="NCBI Taxonomy" id="2666183"/>
    <lineage>
        <taxon>Bacteria</taxon>
        <taxon>Pseudomonadati</taxon>
        <taxon>Pseudomonadota</taxon>
        <taxon>Gammaproteobacteria</taxon>
        <taxon>Pseudomonadales</taxon>
        <taxon>Pseudomonadaceae</taxon>
        <taxon>Pseudomonas</taxon>
    </lineage>
</organism>
<dbReference type="AlphaFoldDB" id="A0A7W2JM85"/>
<dbReference type="Proteomes" id="UP000556620">
    <property type="component" value="Unassembled WGS sequence"/>
</dbReference>
<gene>
    <name evidence="1" type="ORF">H4C44_20580</name>
    <name evidence="2" type="ORF">N5C70_14900</name>
</gene>
<evidence type="ECO:0000313" key="2">
    <source>
        <dbReference type="EMBL" id="MDH0757987.1"/>
    </source>
</evidence>